<evidence type="ECO:0000313" key="1">
    <source>
        <dbReference type="EMBL" id="PSN67228.1"/>
    </source>
</evidence>
<keyword evidence="2" id="KW-1185">Reference proteome</keyword>
<sequence>MTASDSAVNVRVGSSPQRGPRPLLFGVRHFCKPLNASRLLSPLVHLIKSSLTFCTTTRRSTLYKITVRTIIPPINSPCISMMTTLGPYELTLLAHALPLGLRGRGDEQWIQQPANFNIFSTCLTEIALSPGLCCPSHFYKITKRKKDPRTDRNRLRIDCY</sequence>
<organism evidence="1 2">
    <name type="scientific">Corynespora cassiicola Philippines</name>
    <dbReference type="NCBI Taxonomy" id="1448308"/>
    <lineage>
        <taxon>Eukaryota</taxon>
        <taxon>Fungi</taxon>
        <taxon>Dikarya</taxon>
        <taxon>Ascomycota</taxon>
        <taxon>Pezizomycotina</taxon>
        <taxon>Dothideomycetes</taxon>
        <taxon>Pleosporomycetidae</taxon>
        <taxon>Pleosporales</taxon>
        <taxon>Corynesporascaceae</taxon>
        <taxon>Corynespora</taxon>
    </lineage>
</organism>
<evidence type="ECO:0000313" key="2">
    <source>
        <dbReference type="Proteomes" id="UP000240883"/>
    </source>
</evidence>
<reference evidence="1 2" key="1">
    <citation type="journal article" date="2018" name="Front. Microbiol.">
        <title>Genome-Wide Analysis of Corynespora cassiicola Leaf Fall Disease Putative Effectors.</title>
        <authorList>
            <person name="Lopez D."/>
            <person name="Ribeiro S."/>
            <person name="Label P."/>
            <person name="Fumanal B."/>
            <person name="Venisse J.S."/>
            <person name="Kohler A."/>
            <person name="de Oliveira R.R."/>
            <person name="Labutti K."/>
            <person name="Lipzen A."/>
            <person name="Lail K."/>
            <person name="Bauer D."/>
            <person name="Ohm R.A."/>
            <person name="Barry K.W."/>
            <person name="Spatafora J."/>
            <person name="Grigoriev I.V."/>
            <person name="Martin F.M."/>
            <person name="Pujade-Renaud V."/>
        </authorList>
    </citation>
    <scope>NUCLEOTIDE SEQUENCE [LARGE SCALE GENOMIC DNA]</scope>
    <source>
        <strain evidence="1 2">Philippines</strain>
    </source>
</reference>
<dbReference type="EMBL" id="KZ678135">
    <property type="protein sequence ID" value="PSN67228.1"/>
    <property type="molecule type" value="Genomic_DNA"/>
</dbReference>
<gene>
    <name evidence="1" type="ORF">BS50DRAFT_386240</name>
</gene>
<protein>
    <submittedName>
        <fullName evidence="1">Uncharacterized protein</fullName>
    </submittedName>
</protein>
<proteinExistence type="predicted"/>
<accession>A0A2T2NQ80</accession>
<name>A0A2T2NQ80_CORCC</name>
<dbReference type="Proteomes" id="UP000240883">
    <property type="component" value="Unassembled WGS sequence"/>
</dbReference>
<dbReference type="AlphaFoldDB" id="A0A2T2NQ80"/>